<dbReference type="InterPro" id="IPR007110">
    <property type="entry name" value="Ig-like_dom"/>
</dbReference>
<dbReference type="Ensembl" id="ENSOABT00000015755.2">
    <property type="protein sequence ID" value="ENSOABP00000015276.2"/>
    <property type="gene ID" value="ENSOABG00000007634.2"/>
</dbReference>
<accession>A0A668SLF3</accession>
<dbReference type="PANTHER" id="PTHR44969:SF1">
    <property type="entry name" value="CELL SURFACE A33 ANTIGEN"/>
    <property type="match status" value="1"/>
</dbReference>
<sequence length="266" mass="29569">MSITVLSGVSAITVTIPQSQYEYARGDNITLPCSFTTTTPINSRTLVVITWSSLTQQTVIDEVVIATYYHGPAPTTDIDTDYEGRVSMDVDVTQGKANLKLSSISLADNKDFECRVQIPVDKKGKQTDKQKWVCLLAAPSKPICKIQGTAEYHQNISLICVSEEGSPPPTYSWERRDVTNNPVPHDPSTTDSKKHIDPGNLCHITGIGLHKLFRFISIYSTQLTKFFTAYLILGITHMQHFYLSTCSLKRWTGRQTHDTLNQLAGG</sequence>
<dbReference type="AlphaFoldDB" id="A0A668SLF3"/>
<protein>
    <recommendedName>
        <fullName evidence="2">Ig-like domain-containing protein</fullName>
    </recommendedName>
</protein>
<dbReference type="InterPro" id="IPR013783">
    <property type="entry name" value="Ig-like_fold"/>
</dbReference>
<dbReference type="Proteomes" id="UP000472276">
    <property type="component" value="Unassembled WGS sequence"/>
</dbReference>
<dbReference type="InterPro" id="IPR036179">
    <property type="entry name" value="Ig-like_dom_sf"/>
</dbReference>
<proteinExistence type="predicted"/>
<feature type="compositionally biased region" description="Polar residues" evidence="1">
    <location>
        <begin position="179"/>
        <end position="190"/>
    </location>
</feature>
<dbReference type="SUPFAM" id="SSF48726">
    <property type="entry name" value="Immunoglobulin"/>
    <property type="match status" value="2"/>
</dbReference>
<evidence type="ECO:0000256" key="1">
    <source>
        <dbReference type="SAM" id="MobiDB-lite"/>
    </source>
</evidence>
<dbReference type="OMA" id="TEMSGYY"/>
<dbReference type="GO" id="GO:0005886">
    <property type="term" value="C:plasma membrane"/>
    <property type="evidence" value="ECO:0007669"/>
    <property type="project" value="InterPro"/>
</dbReference>
<reference evidence="3" key="2">
    <citation type="submission" date="2025-09" db="UniProtKB">
        <authorList>
            <consortium name="Ensembl"/>
        </authorList>
    </citation>
    <scope>IDENTIFICATION</scope>
</reference>
<dbReference type="InterPro" id="IPR042474">
    <property type="entry name" value="A33"/>
</dbReference>
<evidence type="ECO:0000259" key="2">
    <source>
        <dbReference type="PROSITE" id="PS50835"/>
    </source>
</evidence>
<dbReference type="InterPro" id="IPR013106">
    <property type="entry name" value="Ig_V-set"/>
</dbReference>
<dbReference type="Pfam" id="PF07686">
    <property type="entry name" value="V-set"/>
    <property type="match status" value="1"/>
</dbReference>
<dbReference type="Gene3D" id="2.60.40.10">
    <property type="entry name" value="Immunoglobulins"/>
    <property type="match status" value="2"/>
</dbReference>
<dbReference type="PANTHER" id="PTHR44969">
    <property type="entry name" value="CELL SURFACE A33 ANTIGEN"/>
    <property type="match status" value="1"/>
</dbReference>
<feature type="region of interest" description="Disordered" evidence="1">
    <location>
        <begin position="174"/>
        <end position="194"/>
    </location>
</feature>
<keyword evidence="4" id="KW-1185">Reference proteome</keyword>
<evidence type="ECO:0000313" key="3">
    <source>
        <dbReference type="Ensembl" id="ENSOABP00000015276.2"/>
    </source>
</evidence>
<evidence type="ECO:0000313" key="4">
    <source>
        <dbReference type="Proteomes" id="UP000472276"/>
    </source>
</evidence>
<feature type="domain" description="Ig-like" evidence="2">
    <location>
        <begin position="10"/>
        <end position="117"/>
    </location>
</feature>
<dbReference type="PROSITE" id="PS50835">
    <property type="entry name" value="IG_LIKE"/>
    <property type="match status" value="1"/>
</dbReference>
<reference evidence="3" key="1">
    <citation type="submission" date="2025-08" db="UniProtKB">
        <authorList>
            <consortium name="Ensembl"/>
        </authorList>
    </citation>
    <scope>IDENTIFICATION</scope>
</reference>
<organism evidence="3 4">
    <name type="scientific">Oreochromis aureus</name>
    <name type="common">Israeli tilapia</name>
    <name type="synonym">Chromis aureus</name>
    <dbReference type="NCBI Taxonomy" id="47969"/>
    <lineage>
        <taxon>Eukaryota</taxon>
        <taxon>Metazoa</taxon>
        <taxon>Chordata</taxon>
        <taxon>Craniata</taxon>
        <taxon>Vertebrata</taxon>
        <taxon>Euteleostomi</taxon>
        <taxon>Actinopterygii</taxon>
        <taxon>Neopterygii</taxon>
        <taxon>Teleostei</taxon>
        <taxon>Neoteleostei</taxon>
        <taxon>Acanthomorphata</taxon>
        <taxon>Ovalentaria</taxon>
        <taxon>Cichlomorphae</taxon>
        <taxon>Cichliformes</taxon>
        <taxon>Cichlidae</taxon>
        <taxon>African cichlids</taxon>
        <taxon>Pseudocrenilabrinae</taxon>
        <taxon>Oreochromini</taxon>
        <taxon>Oreochromis</taxon>
    </lineage>
</organism>
<name>A0A668SLF3_OREAU</name>